<evidence type="ECO:0000313" key="2">
    <source>
        <dbReference type="EMBL" id="EIC28042.1"/>
    </source>
</evidence>
<dbReference type="EMBL" id="CM001475">
    <property type="protein sequence ID" value="EIC28042.1"/>
    <property type="molecule type" value="Genomic_DNA"/>
</dbReference>
<dbReference type="CDD" id="cd06262">
    <property type="entry name" value="metallo-hydrolase-like_MBL-fold"/>
    <property type="match status" value="1"/>
</dbReference>
<dbReference type="Gene3D" id="2.20.28.10">
    <property type="match status" value="1"/>
</dbReference>
<feature type="domain" description="Rubrerythrin rubredoxin-like" evidence="1">
    <location>
        <begin position="16"/>
        <end position="43"/>
    </location>
</feature>
<gene>
    <name evidence="2" type="ORF">Metal_0175</name>
</gene>
<evidence type="ECO:0000313" key="3">
    <source>
        <dbReference type="Proteomes" id="UP000005090"/>
    </source>
</evidence>
<dbReference type="Gene3D" id="3.60.15.10">
    <property type="entry name" value="Ribonuclease Z/Hydroxyacylglutathione hydrolase-like"/>
    <property type="match status" value="1"/>
</dbReference>
<sequence>MTLPETEILAALAPQWVCLECGYNMIGEMPDVCPFCGARHDRFLPWDTVEKQFRVTGTPVSEGVTQLLSVPKLGYEHAAYRIETEQGGVWIDAPSAFNRDLEPVRAILFTHLHFMGASNQYRRLWRAEVGLHELDARHPLAARFDVDRRFTGDFTAFGIEAHHSGGHTPGFTFYIYRDVLFICDYVFLTADGGMIFNPYGPKRETRRQGAVIFENLKGRPLKTVCGYDYVIPFADWLARFERLAARSDR</sequence>
<dbReference type="SUPFAM" id="SSF56281">
    <property type="entry name" value="Metallo-hydrolase/oxidoreductase"/>
    <property type="match status" value="1"/>
</dbReference>
<dbReference type="eggNOG" id="COG1592">
    <property type="taxonomic scope" value="Bacteria"/>
</dbReference>
<protein>
    <submittedName>
        <fullName evidence="2">Rubrerythrin</fullName>
    </submittedName>
</protein>
<dbReference type="STRING" id="686340.Metal_0175"/>
<name>H8GKN4_METAL</name>
<organism evidence="2 3">
    <name type="scientific">Methylomicrobium album BG8</name>
    <dbReference type="NCBI Taxonomy" id="686340"/>
    <lineage>
        <taxon>Bacteria</taxon>
        <taxon>Pseudomonadati</taxon>
        <taxon>Pseudomonadota</taxon>
        <taxon>Gammaproteobacteria</taxon>
        <taxon>Methylococcales</taxon>
        <taxon>Methylococcaceae</taxon>
        <taxon>Methylomicrobium</taxon>
    </lineage>
</organism>
<dbReference type="HOGENOM" id="CLU_1119186_0_0_6"/>
<proteinExistence type="predicted"/>
<dbReference type="RefSeq" id="WP_005368688.1">
    <property type="nucleotide sequence ID" value="NZ_CM001475.1"/>
</dbReference>
<accession>H8GKN4</accession>
<dbReference type="Proteomes" id="UP000005090">
    <property type="component" value="Chromosome"/>
</dbReference>
<dbReference type="SUPFAM" id="SSF57802">
    <property type="entry name" value="Rubredoxin-like"/>
    <property type="match status" value="1"/>
</dbReference>
<dbReference type="Pfam" id="PF21349">
    <property type="entry name" value="RUBY_RBDX"/>
    <property type="match status" value="1"/>
</dbReference>
<dbReference type="eggNOG" id="COG0491">
    <property type="taxonomic scope" value="Bacteria"/>
</dbReference>
<evidence type="ECO:0000259" key="1">
    <source>
        <dbReference type="Pfam" id="PF21349"/>
    </source>
</evidence>
<reference evidence="2 3" key="1">
    <citation type="journal article" date="2013" name="Genome Announc.">
        <title>Genome Sequence of the Obligate Gammaproteobacterial Methanotroph Methylomicrobium album Strain BG8.</title>
        <authorList>
            <person name="Kits K.D."/>
            <person name="Kalyuzhnaya M.G."/>
            <person name="Klotz M.G."/>
            <person name="Jetten M.S."/>
            <person name="Op den Camp H.J."/>
            <person name="Vuilleumier S."/>
            <person name="Bringel F."/>
            <person name="Dispirito A.A."/>
            <person name="Murrell J.C."/>
            <person name="Bruce D."/>
            <person name="Cheng J.F."/>
            <person name="Copeland A."/>
            <person name="Goodwin L."/>
            <person name="Hauser L."/>
            <person name="Lajus A."/>
            <person name="Land M.L."/>
            <person name="Lapidus A."/>
            <person name="Lucas S."/>
            <person name="Medigue C."/>
            <person name="Pitluck S."/>
            <person name="Woyke T."/>
            <person name="Zeytun A."/>
            <person name="Stein L.Y."/>
        </authorList>
    </citation>
    <scope>NUCLEOTIDE SEQUENCE [LARGE SCALE GENOMIC DNA]</scope>
    <source>
        <strain evidence="2 3">BG8</strain>
    </source>
</reference>
<dbReference type="AlphaFoldDB" id="H8GKN4"/>
<dbReference type="InterPro" id="IPR048574">
    <property type="entry name" value="RUBY_RBDX"/>
</dbReference>
<keyword evidence="3" id="KW-1185">Reference proteome</keyword>
<dbReference type="InterPro" id="IPR036866">
    <property type="entry name" value="RibonucZ/Hydroxyglut_hydro"/>
</dbReference>